<feature type="compositionally biased region" description="Polar residues" evidence="3">
    <location>
        <begin position="1"/>
        <end position="11"/>
    </location>
</feature>
<accession>A0A7J6MQB9</accession>
<organism evidence="5 6">
    <name type="scientific">Perkinsus chesapeaki</name>
    <name type="common">Clam parasite</name>
    <name type="synonym">Perkinsus andrewsi</name>
    <dbReference type="NCBI Taxonomy" id="330153"/>
    <lineage>
        <taxon>Eukaryota</taxon>
        <taxon>Sar</taxon>
        <taxon>Alveolata</taxon>
        <taxon>Perkinsozoa</taxon>
        <taxon>Perkinsea</taxon>
        <taxon>Perkinsida</taxon>
        <taxon>Perkinsidae</taxon>
        <taxon>Perkinsus</taxon>
    </lineage>
</organism>
<dbReference type="PROSITE" id="PS50302">
    <property type="entry name" value="PUM"/>
    <property type="match status" value="1"/>
</dbReference>
<dbReference type="SMART" id="SM00025">
    <property type="entry name" value="Pumilio"/>
    <property type="match status" value="2"/>
</dbReference>
<dbReference type="Pfam" id="PF22493">
    <property type="entry name" value="PUF_NOP9"/>
    <property type="match status" value="1"/>
</dbReference>
<name>A0A7J6MQB9_PERCH</name>
<dbReference type="GO" id="GO:0003729">
    <property type="term" value="F:mRNA binding"/>
    <property type="evidence" value="ECO:0007669"/>
    <property type="project" value="TreeGrafter"/>
</dbReference>
<dbReference type="InterPro" id="IPR011989">
    <property type="entry name" value="ARM-like"/>
</dbReference>
<dbReference type="InterPro" id="IPR016024">
    <property type="entry name" value="ARM-type_fold"/>
</dbReference>
<keyword evidence="1" id="KW-0677">Repeat</keyword>
<feature type="region of interest" description="Disordered" evidence="3">
    <location>
        <begin position="275"/>
        <end position="336"/>
    </location>
</feature>
<evidence type="ECO:0000313" key="6">
    <source>
        <dbReference type="Proteomes" id="UP000591131"/>
    </source>
</evidence>
<reference evidence="5 6" key="1">
    <citation type="submission" date="2020-04" db="EMBL/GenBank/DDBJ databases">
        <title>Perkinsus chesapeaki whole genome sequence.</title>
        <authorList>
            <person name="Bogema D.R."/>
        </authorList>
    </citation>
    <scope>NUCLEOTIDE SEQUENCE [LARGE SCALE GENOMIC DNA]</scope>
    <source>
        <strain evidence="5">ATCC PRA-425</strain>
    </source>
</reference>
<sequence length="498" mass="53898">MLASPSGQETDPVQGGVDDSRDVIAGREFSSMTWRSSSPFAPTPDPFLDYPTAEGTIRGIPIAPMTTDQNKADEAQLPPGLFPQHSDHTISQGAFPGLAELAPGGNMPDSIPFRAPGSNSFSLLDSPPIFPLVPPPLPAGSSNRQRSLSESSVSSWEDSSGSSSEEYRTSTLQKSKESTIGDLAPPQHHHQQQSSSSSMLLQNGSMPTGTSPLTCYPWDCPISSAASGGLAPLLSSSEHDLVQQLALLQQQAWILGQLHATSEIFRNYDIGARQQQQQQEQQEQQQQQQQEQQHRDAHRRRQAAPTTRAAVKSTGRKEVAGRKTSGSSNQRRKDSGATLSGRVVSLALGGAGSRLLQDHLSSGNARPDEIRSFVEESLPKIRELATDRYGNYFIQQLCHHADPSDVCRFLKELISCPDFLKVAQDVAGSKVLLEITRQLKYAKHDPPKELVEVAAEMMAKMAELLGDTSCLSTVEAVVEVLPAGDCLNRLIDSITTTS</sequence>
<evidence type="ECO:0000259" key="4">
    <source>
        <dbReference type="PROSITE" id="PS50303"/>
    </source>
</evidence>
<feature type="region of interest" description="Disordered" evidence="3">
    <location>
        <begin position="134"/>
        <end position="206"/>
    </location>
</feature>
<feature type="compositionally biased region" description="Polar residues" evidence="3">
    <location>
        <begin position="30"/>
        <end position="40"/>
    </location>
</feature>
<feature type="repeat" description="Pumilio" evidence="2">
    <location>
        <begin position="376"/>
        <end position="415"/>
    </location>
</feature>
<dbReference type="OrthoDB" id="433672at2759"/>
<dbReference type="AlphaFoldDB" id="A0A7J6MQB9"/>
<evidence type="ECO:0000256" key="2">
    <source>
        <dbReference type="PROSITE-ProRule" id="PRU00317"/>
    </source>
</evidence>
<evidence type="ECO:0000256" key="1">
    <source>
        <dbReference type="ARBA" id="ARBA00022737"/>
    </source>
</evidence>
<dbReference type="EMBL" id="JAAPAO010000080">
    <property type="protein sequence ID" value="KAF4673596.1"/>
    <property type="molecule type" value="Genomic_DNA"/>
</dbReference>
<dbReference type="GO" id="GO:0005737">
    <property type="term" value="C:cytoplasm"/>
    <property type="evidence" value="ECO:0007669"/>
    <property type="project" value="TreeGrafter"/>
</dbReference>
<proteinExistence type="predicted"/>
<evidence type="ECO:0000313" key="5">
    <source>
        <dbReference type="EMBL" id="KAF4673596.1"/>
    </source>
</evidence>
<feature type="compositionally biased region" description="Low complexity" evidence="3">
    <location>
        <begin position="275"/>
        <end position="291"/>
    </location>
</feature>
<dbReference type="SUPFAM" id="SSF48371">
    <property type="entry name" value="ARM repeat"/>
    <property type="match status" value="1"/>
</dbReference>
<keyword evidence="6" id="KW-1185">Reference proteome</keyword>
<feature type="domain" description="PUM-HD" evidence="4">
    <location>
        <begin position="316"/>
        <end position="498"/>
    </location>
</feature>
<gene>
    <name evidence="5" type="ORF">FOL47_010403</name>
</gene>
<feature type="region of interest" description="Disordered" evidence="3">
    <location>
        <begin position="1"/>
        <end position="53"/>
    </location>
</feature>
<dbReference type="InterPro" id="IPR033133">
    <property type="entry name" value="PUM-HD"/>
</dbReference>
<dbReference type="PANTHER" id="PTHR12537">
    <property type="entry name" value="RNA BINDING PROTEIN PUMILIO-RELATED"/>
    <property type="match status" value="1"/>
</dbReference>
<protein>
    <recommendedName>
        <fullName evidence="4">PUM-HD domain-containing protein</fullName>
    </recommendedName>
</protein>
<dbReference type="Proteomes" id="UP000591131">
    <property type="component" value="Unassembled WGS sequence"/>
</dbReference>
<comment type="caution">
    <text evidence="5">The sequence shown here is derived from an EMBL/GenBank/DDBJ whole genome shotgun (WGS) entry which is preliminary data.</text>
</comment>
<evidence type="ECO:0000256" key="3">
    <source>
        <dbReference type="SAM" id="MobiDB-lite"/>
    </source>
</evidence>
<dbReference type="PROSITE" id="PS50303">
    <property type="entry name" value="PUM_HD"/>
    <property type="match status" value="1"/>
</dbReference>
<dbReference type="Gene3D" id="1.25.10.10">
    <property type="entry name" value="Leucine-rich Repeat Variant"/>
    <property type="match status" value="1"/>
</dbReference>
<dbReference type="PANTHER" id="PTHR12537:SF13">
    <property type="entry name" value="PUMILIO HOMOLOGY DOMAIN FAMILY MEMBER 4"/>
    <property type="match status" value="1"/>
</dbReference>
<feature type="compositionally biased region" description="Low complexity" evidence="3">
    <location>
        <begin position="141"/>
        <end position="164"/>
    </location>
</feature>
<dbReference type="InterPro" id="IPR001313">
    <property type="entry name" value="Pumilio_RNA-bd_rpt"/>
</dbReference>
<dbReference type="GO" id="GO:0010608">
    <property type="term" value="P:post-transcriptional regulation of gene expression"/>
    <property type="evidence" value="ECO:0007669"/>
    <property type="project" value="TreeGrafter"/>
</dbReference>